<keyword evidence="2" id="KW-1185">Reference proteome</keyword>
<organism evidence="1 2">
    <name type="scientific">Metschnikowia bicuspidata</name>
    <dbReference type="NCBI Taxonomy" id="27322"/>
    <lineage>
        <taxon>Eukaryota</taxon>
        <taxon>Fungi</taxon>
        <taxon>Dikarya</taxon>
        <taxon>Ascomycota</taxon>
        <taxon>Saccharomycotina</taxon>
        <taxon>Pichiomycetes</taxon>
        <taxon>Metschnikowiaceae</taxon>
        <taxon>Metschnikowia</taxon>
    </lineage>
</organism>
<dbReference type="PANTHER" id="PTHR15350">
    <property type="entry name" value="COP9 SIGNALOSOME COMPLEX SUBUNIT 7/DENDRITIC CELL PROTEIN GA17"/>
    <property type="match status" value="1"/>
</dbReference>
<protein>
    <recommendedName>
        <fullName evidence="3">PCI domain-containing protein</fullName>
    </recommendedName>
</protein>
<proteinExistence type="predicted"/>
<reference evidence="2" key="1">
    <citation type="journal article" date="2018" name="Nat. Microbiol.">
        <title>Leveraging single-cell genomics to expand the fungal tree of life.</title>
        <authorList>
            <person name="Ahrendt S.R."/>
            <person name="Quandt C.A."/>
            <person name="Ciobanu D."/>
            <person name="Clum A."/>
            <person name="Salamov A."/>
            <person name="Andreopoulos B."/>
            <person name="Cheng J.F."/>
            <person name="Woyke T."/>
            <person name="Pelin A."/>
            <person name="Henrissat B."/>
            <person name="Reynolds N.K."/>
            <person name="Benny G.L."/>
            <person name="Smith M.E."/>
            <person name="James T.Y."/>
            <person name="Grigoriev I.V."/>
        </authorList>
    </citation>
    <scope>NUCLEOTIDE SEQUENCE [LARGE SCALE GENOMIC DNA]</scope>
    <source>
        <strain evidence="2">Baker2002</strain>
    </source>
</reference>
<dbReference type="AlphaFoldDB" id="A0A4P9ZD44"/>
<gene>
    <name evidence="1" type="ORF">METBISCDRAFT_15381</name>
</gene>
<dbReference type="OrthoDB" id="10267031at2759"/>
<evidence type="ECO:0000313" key="1">
    <source>
        <dbReference type="EMBL" id="RKP30857.1"/>
    </source>
</evidence>
<accession>A0A4P9ZD44</accession>
<evidence type="ECO:0008006" key="3">
    <source>
        <dbReference type="Google" id="ProtNLM"/>
    </source>
</evidence>
<dbReference type="InterPro" id="IPR045237">
    <property type="entry name" value="COPS7/eIF3m"/>
</dbReference>
<dbReference type="EMBL" id="ML004451">
    <property type="protein sequence ID" value="RKP30857.1"/>
    <property type="molecule type" value="Genomic_DNA"/>
</dbReference>
<evidence type="ECO:0000313" key="2">
    <source>
        <dbReference type="Proteomes" id="UP000268321"/>
    </source>
</evidence>
<dbReference type="GO" id="GO:0005852">
    <property type="term" value="C:eukaryotic translation initiation factor 3 complex"/>
    <property type="evidence" value="ECO:0007669"/>
    <property type="project" value="TreeGrafter"/>
</dbReference>
<dbReference type="PANTHER" id="PTHR15350:SF2">
    <property type="entry name" value="EUKARYOTIC TRANSLATION INITIATION FACTOR 3 SUBUNIT M"/>
    <property type="match status" value="1"/>
</dbReference>
<sequence length="404" mass="44309">MASVIVVENDLKDSVWEYGQIIDGVRQNTELSRSLAPFLPDGQGSISNPAELAQLLITASSKEILSVLSDKEFEPAFYLLMYLLQQLQKLSMEDLTRHDSTVLQLLRSCVPAEQPSLRDRRALKPTTILSVFNTLFNLLPASSPNRILLLKDILSVVAETKTSFALIQSAIGSNLAVWMAAAGASDAEIRQTFWFFISLDPACSVESLRLIKAFTAQYELSLDELCALITTALSSSVVDVSFLVNNNVARAAAQYAADELVQTFIHYTHSTLITAVPAALPESVKHKSKILALARFFSDNGSANNNTFSYSDIPHELAASAGELETLLIDSIKAGVIEGKLNQVDETFFCTRTNRAVLAGDDNKLAQDWEAVKATLLEWKHSLENINEVVLNAKENIVNNNSQS</sequence>
<dbReference type="GO" id="GO:0002183">
    <property type="term" value="P:cytoplasmic translational initiation"/>
    <property type="evidence" value="ECO:0007669"/>
    <property type="project" value="TreeGrafter"/>
</dbReference>
<name>A0A4P9ZD44_9ASCO</name>
<dbReference type="Proteomes" id="UP000268321">
    <property type="component" value="Unassembled WGS sequence"/>
</dbReference>